<dbReference type="Proteomes" id="UP000499080">
    <property type="component" value="Unassembled WGS sequence"/>
</dbReference>
<gene>
    <name evidence="2" type="ORF">AVEN_11258_1</name>
</gene>
<comment type="caution">
    <text evidence="2">The sequence shown here is derived from an EMBL/GenBank/DDBJ whole genome shotgun (WGS) entry which is preliminary data.</text>
</comment>
<evidence type="ECO:0000313" key="3">
    <source>
        <dbReference type="Proteomes" id="UP000499080"/>
    </source>
</evidence>
<sequence>MFSYNLVQCVVRLSLSQVKKHERFTHGNNRHESFQFKNLKKTNVLKQHIVLHNDDSDDNRGNKRPRRSASPQPGPSGLQSGAGSAKRSRTALNTFQTVKIFPSTTVLEDLELFLIECVKETIKLFE</sequence>
<keyword evidence="3" id="KW-1185">Reference proteome</keyword>
<accession>A0A4Y2GLH8</accession>
<protein>
    <submittedName>
        <fullName evidence="2">Uncharacterized protein</fullName>
    </submittedName>
</protein>
<name>A0A4Y2GLH8_ARAVE</name>
<feature type="compositionally biased region" description="Basic and acidic residues" evidence="1">
    <location>
        <begin position="51"/>
        <end position="61"/>
    </location>
</feature>
<dbReference type="AlphaFoldDB" id="A0A4Y2GLH8"/>
<evidence type="ECO:0000313" key="2">
    <source>
        <dbReference type="EMBL" id="GBM54191.1"/>
    </source>
</evidence>
<reference evidence="2 3" key="1">
    <citation type="journal article" date="2019" name="Sci. Rep.">
        <title>Orb-weaving spider Araneus ventricosus genome elucidates the spidroin gene catalogue.</title>
        <authorList>
            <person name="Kono N."/>
            <person name="Nakamura H."/>
            <person name="Ohtoshi R."/>
            <person name="Moran D.A.P."/>
            <person name="Shinohara A."/>
            <person name="Yoshida Y."/>
            <person name="Fujiwara M."/>
            <person name="Mori M."/>
            <person name="Tomita M."/>
            <person name="Arakawa K."/>
        </authorList>
    </citation>
    <scope>NUCLEOTIDE SEQUENCE [LARGE SCALE GENOMIC DNA]</scope>
</reference>
<organism evidence="2 3">
    <name type="scientific">Araneus ventricosus</name>
    <name type="common">Orbweaver spider</name>
    <name type="synonym">Epeira ventricosa</name>
    <dbReference type="NCBI Taxonomy" id="182803"/>
    <lineage>
        <taxon>Eukaryota</taxon>
        <taxon>Metazoa</taxon>
        <taxon>Ecdysozoa</taxon>
        <taxon>Arthropoda</taxon>
        <taxon>Chelicerata</taxon>
        <taxon>Arachnida</taxon>
        <taxon>Araneae</taxon>
        <taxon>Araneomorphae</taxon>
        <taxon>Entelegynae</taxon>
        <taxon>Araneoidea</taxon>
        <taxon>Araneidae</taxon>
        <taxon>Araneus</taxon>
    </lineage>
</organism>
<proteinExistence type="predicted"/>
<dbReference type="EMBL" id="BGPR01001448">
    <property type="protein sequence ID" value="GBM54191.1"/>
    <property type="molecule type" value="Genomic_DNA"/>
</dbReference>
<feature type="region of interest" description="Disordered" evidence="1">
    <location>
        <begin position="51"/>
        <end position="88"/>
    </location>
</feature>
<dbReference type="OrthoDB" id="6428132at2759"/>
<evidence type="ECO:0000256" key="1">
    <source>
        <dbReference type="SAM" id="MobiDB-lite"/>
    </source>
</evidence>